<dbReference type="Pfam" id="PF00069">
    <property type="entry name" value="Pkinase"/>
    <property type="match status" value="1"/>
</dbReference>
<dbReference type="PANTHER" id="PTHR24348">
    <property type="entry name" value="SERINE/THREONINE-PROTEIN KINASE UNC-51-RELATED"/>
    <property type="match status" value="1"/>
</dbReference>
<organism evidence="6 7">
    <name type="scientific">Cryptococcus bacillisporus CA1873</name>
    <dbReference type="NCBI Taxonomy" id="1296111"/>
    <lineage>
        <taxon>Eukaryota</taxon>
        <taxon>Fungi</taxon>
        <taxon>Dikarya</taxon>
        <taxon>Basidiomycota</taxon>
        <taxon>Agaricomycotina</taxon>
        <taxon>Tremellomycetes</taxon>
        <taxon>Tremellales</taxon>
        <taxon>Cryptococcaceae</taxon>
        <taxon>Cryptococcus</taxon>
        <taxon>Cryptococcus gattii species complex</taxon>
    </lineage>
</organism>
<feature type="compositionally biased region" description="Basic residues" evidence="4">
    <location>
        <begin position="506"/>
        <end position="516"/>
    </location>
</feature>
<dbReference type="PROSITE" id="PS50011">
    <property type="entry name" value="PROTEIN_KINASE_DOM"/>
    <property type="match status" value="1"/>
</dbReference>
<dbReference type="Gene3D" id="3.30.200.20">
    <property type="entry name" value="Phosphorylase Kinase, domain 1"/>
    <property type="match status" value="1"/>
</dbReference>
<feature type="compositionally biased region" description="Acidic residues" evidence="4">
    <location>
        <begin position="609"/>
        <end position="618"/>
    </location>
</feature>
<dbReference type="SUPFAM" id="SSF56112">
    <property type="entry name" value="Protein kinase-like (PK-like)"/>
    <property type="match status" value="1"/>
</dbReference>
<evidence type="ECO:0000256" key="3">
    <source>
        <dbReference type="PROSITE-ProRule" id="PRU10141"/>
    </source>
</evidence>
<feature type="binding site" evidence="3">
    <location>
        <position position="197"/>
    </location>
    <ligand>
        <name>ATP</name>
        <dbReference type="ChEBI" id="CHEBI:30616"/>
    </ligand>
</feature>
<evidence type="ECO:0000256" key="4">
    <source>
        <dbReference type="SAM" id="MobiDB-lite"/>
    </source>
</evidence>
<dbReference type="EMBL" id="KN848905">
    <property type="protein sequence ID" value="KIR58393.1"/>
    <property type="molecule type" value="Genomic_DNA"/>
</dbReference>
<dbReference type="Gene3D" id="1.10.510.10">
    <property type="entry name" value="Transferase(Phosphotransferase) domain 1"/>
    <property type="match status" value="1"/>
</dbReference>
<proteinExistence type="predicted"/>
<feature type="compositionally biased region" description="Basic and acidic residues" evidence="4">
    <location>
        <begin position="517"/>
        <end position="528"/>
    </location>
</feature>
<reference evidence="6 7" key="1">
    <citation type="submission" date="2015-01" db="EMBL/GenBank/DDBJ databases">
        <title>The Genome Sequence of Cryptococcus gattii CA1873.</title>
        <authorList>
            <consortium name="The Broad Institute Genomics Platform"/>
            <person name="Cuomo C."/>
            <person name="Litvintseva A."/>
            <person name="Chen Y."/>
            <person name="Heitman J."/>
            <person name="Sun S."/>
            <person name="Springer D."/>
            <person name="Dromer F."/>
            <person name="Young S."/>
            <person name="Zeng Q."/>
            <person name="Gargeya S."/>
            <person name="Abouelleil A."/>
            <person name="Alvarado L."/>
            <person name="Chapman S.B."/>
            <person name="Gainer-Dewar J."/>
            <person name="Goldberg J."/>
            <person name="Griggs A."/>
            <person name="Gujja S."/>
            <person name="Hansen M."/>
            <person name="Howarth C."/>
            <person name="Imamovic A."/>
            <person name="Larimer J."/>
            <person name="Murphy C."/>
            <person name="Naylor J."/>
            <person name="Pearson M."/>
            <person name="Priest M."/>
            <person name="Roberts A."/>
            <person name="Saif S."/>
            <person name="Shea T."/>
            <person name="Sykes S."/>
            <person name="Wortman J."/>
            <person name="Nusbaum C."/>
            <person name="Birren B."/>
        </authorList>
    </citation>
    <scope>NUCLEOTIDE SEQUENCE [LARGE SCALE GENOMIC DNA]</scope>
    <source>
        <strain evidence="6 7">CA1873</strain>
    </source>
</reference>
<feature type="compositionally biased region" description="Basic and acidic residues" evidence="4">
    <location>
        <begin position="1322"/>
        <end position="1341"/>
    </location>
</feature>
<protein>
    <submittedName>
        <fullName evidence="6">CAMK/CAMKL protein kinase</fullName>
    </submittedName>
</protein>
<feature type="region of interest" description="Disordered" evidence="4">
    <location>
        <begin position="1203"/>
        <end position="1226"/>
    </location>
</feature>
<evidence type="ECO:0000256" key="1">
    <source>
        <dbReference type="ARBA" id="ARBA00022741"/>
    </source>
</evidence>
<feature type="region of interest" description="Disordered" evidence="4">
    <location>
        <begin position="1130"/>
        <end position="1157"/>
    </location>
</feature>
<feature type="compositionally biased region" description="Low complexity" evidence="4">
    <location>
        <begin position="34"/>
        <end position="49"/>
    </location>
</feature>
<feature type="compositionally biased region" description="Low complexity" evidence="4">
    <location>
        <begin position="111"/>
        <end position="121"/>
    </location>
</feature>
<keyword evidence="2 3" id="KW-0067">ATP-binding</keyword>
<feature type="region of interest" description="Disordered" evidence="4">
    <location>
        <begin position="106"/>
        <end position="134"/>
    </location>
</feature>
<feature type="compositionally biased region" description="Basic and acidic residues" evidence="4">
    <location>
        <begin position="783"/>
        <end position="796"/>
    </location>
</feature>
<evidence type="ECO:0000259" key="5">
    <source>
        <dbReference type="PROSITE" id="PS50011"/>
    </source>
</evidence>
<dbReference type="InterPro" id="IPR017441">
    <property type="entry name" value="Protein_kinase_ATP_BS"/>
</dbReference>
<feature type="compositionally biased region" description="Low complexity" evidence="4">
    <location>
        <begin position="1344"/>
        <end position="1354"/>
    </location>
</feature>
<feature type="region of interest" description="Disordered" evidence="4">
    <location>
        <begin position="741"/>
        <end position="860"/>
    </location>
</feature>
<keyword evidence="6" id="KW-0418">Kinase</keyword>
<feature type="compositionally biased region" description="Polar residues" evidence="4">
    <location>
        <begin position="649"/>
        <end position="673"/>
    </location>
</feature>
<dbReference type="PROSITE" id="PS00108">
    <property type="entry name" value="PROTEIN_KINASE_ST"/>
    <property type="match status" value="1"/>
</dbReference>
<keyword evidence="1 3" id="KW-0547">Nucleotide-binding</keyword>
<dbReference type="InterPro" id="IPR008271">
    <property type="entry name" value="Ser/Thr_kinase_AS"/>
</dbReference>
<feature type="region of interest" description="Disordered" evidence="4">
    <location>
        <begin position="929"/>
        <end position="977"/>
    </location>
</feature>
<gene>
    <name evidence="6" type="ORF">I314_05636</name>
</gene>
<feature type="compositionally biased region" description="Polar residues" evidence="4">
    <location>
        <begin position="966"/>
        <end position="977"/>
    </location>
</feature>
<dbReference type="InterPro" id="IPR000719">
    <property type="entry name" value="Prot_kinase_dom"/>
</dbReference>
<dbReference type="InterPro" id="IPR011009">
    <property type="entry name" value="Kinase-like_dom_sf"/>
</dbReference>
<dbReference type="CDD" id="cd14014">
    <property type="entry name" value="STKc_PknB_like"/>
    <property type="match status" value="1"/>
</dbReference>
<feature type="compositionally biased region" description="Polar residues" evidence="4">
    <location>
        <begin position="937"/>
        <end position="953"/>
    </location>
</feature>
<name>A0ABR5B481_CRYGA</name>
<feature type="compositionally biased region" description="Basic and acidic residues" evidence="4">
    <location>
        <begin position="493"/>
        <end position="505"/>
    </location>
</feature>
<keyword evidence="7" id="KW-1185">Reference proteome</keyword>
<feature type="compositionally biased region" description="Basic and acidic residues" evidence="4">
    <location>
        <begin position="574"/>
        <end position="595"/>
    </location>
</feature>
<evidence type="ECO:0000313" key="6">
    <source>
        <dbReference type="EMBL" id="KIR58393.1"/>
    </source>
</evidence>
<feature type="region of interest" description="Disordered" evidence="4">
    <location>
        <begin position="1300"/>
        <end position="1367"/>
    </location>
</feature>
<feature type="compositionally biased region" description="Polar residues" evidence="4">
    <location>
        <begin position="1145"/>
        <end position="1157"/>
    </location>
</feature>
<sequence>MTQPSLRRSKSNLRQKLGFAAMASKPTHLSPIGSPAATNFASSTSTTVSGLSRTDSRSAFTFDSGTPSPLTKRMDFDTVSYNSAMSTSPDERTEEDDISASTLVSSGNTIQQEQQRQQIQPYQPPTHFHSPGKDALHPNIASVASGTDDIFSLTDQQLSDRFTFISEVGFGNWGSVWLCKPKHVRSSQLSEPGAVAKLGKQAVASGGSGGGGKVAIKLVHRSKTATTAARVRALWGEMKIIRALRHEPHPSIIQFESFVITPSYALIIMPHLSHLIPVCLPPSRATSYFRQLASALGYLHERGITHNDIKPANVLLSHNDIPVLVDFGFAQKWDVGARGSFLSSISWGTPEYLDPQRAKGMPHDERASDVWSLGITMFEILTGRTPFEADDQEQFSTPEELVIYYERSRKGHWVGQWSIPSDIETLLRQMINPDPAYRISAMQAYHHPALQPKAPNVIITPHFVRAAASFGVEEEPLPPAPAQTYVVAEDHHIQGKGETEKEKEKKEKRKSKRKTKRDQSVTSHDHPPSHPQLQIRATTPALGESIKQHTSVSKPKKDRSTTDLGSGALSGMNDGKENENEHMEMSGGKEKEKEKKRSKLVIKKLRMEEEADDEDVSGEDPTPTKMTKPAQPLTIKEYSYIPDKKIVPRTSNSQLTNLSRPNSANPAITTTANDNDHRISKELSSRATLSTQTFQEIKDKRTSTLCSDGAPENKEAAVLRTMRSLEGTRKHYTVSQKEKAQEAFGAIKRPAPEPPAVVGKEREKEVARPTSLDSAQALANDGTGKKKNDDERRSLGLERIGGFSLASDKEKIDKEKKIEKSMATPTSPPRAKCPNTSRMPTPSPQKTRGQGIRPHAEIDATTGKVFLASDDESPLAELREKIIVSDQEKLVRFRQVSGSATESGRGSEVVETLKESTAPLLIQDAYAHTHPDRPTSRAATPTETHQAQCSTEIKSAPKVSKRASPCTITSRPASTSGLSRTKSIEALAMDNRLDKMASWIKNVETIIEDARKAVAEGREPGLPILSLPAELTVADPSTNNNVSQVTVVHRFGVTPDKATAIPSHLRTSSVQVEPATPPKWMTYAEAEERVQAANAWLEEQQQGRRKKERPTVGHVLKLFGGEKEKVVLRSSTSDPNHHLVPLKPPTQTLRNIPSSPTLRGTIFGADIDVARHSKMPHRKSESNLRNFSTMSVIPSPSFVVGPQYDPDADEDHDTADKNRTRSNTNTHAYASPRRVRYEALLSDEPGVTRQGEGWTSSNINIPSYQRKEVKLSSSMASLRDRARALLGDLRERERHIVDISRKPASSADGHAQESGQGAGARESWKVERRSSRLTLRGDKGAKRNTVNNLASNNNSEQPVRPNTPAAESVLGMKNGTVGGDKKMKGWVKSLRGAMGMSKV</sequence>
<dbReference type="Proteomes" id="UP000053800">
    <property type="component" value="Unassembled WGS sequence"/>
</dbReference>
<feature type="compositionally biased region" description="Polar residues" evidence="4">
    <location>
        <begin position="834"/>
        <end position="848"/>
    </location>
</feature>
<keyword evidence="6" id="KW-0808">Transferase</keyword>
<feature type="compositionally biased region" description="Basic and acidic residues" evidence="4">
    <location>
        <begin position="807"/>
        <end position="820"/>
    </location>
</feature>
<evidence type="ECO:0000256" key="2">
    <source>
        <dbReference type="ARBA" id="ARBA00022840"/>
    </source>
</evidence>
<dbReference type="PANTHER" id="PTHR24348:SF68">
    <property type="entry name" value="SERINE_THREONINE-PROTEIN KINASE ATG1C"/>
    <property type="match status" value="1"/>
</dbReference>
<dbReference type="PROSITE" id="PS00107">
    <property type="entry name" value="PROTEIN_KINASE_ATP"/>
    <property type="match status" value="1"/>
</dbReference>
<feature type="region of interest" description="Disordered" evidence="4">
    <location>
        <begin position="34"/>
        <end position="53"/>
    </location>
</feature>
<evidence type="ECO:0000313" key="7">
    <source>
        <dbReference type="Proteomes" id="UP000053800"/>
    </source>
</evidence>
<dbReference type="SMART" id="SM00220">
    <property type="entry name" value="S_TKc"/>
    <property type="match status" value="1"/>
</dbReference>
<accession>A0ABR5B481</accession>
<dbReference type="GO" id="GO:0016301">
    <property type="term" value="F:kinase activity"/>
    <property type="evidence" value="ECO:0007669"/>
    <property type="project" value="UniProtKB-KW"/>
</dbReference>
<dbReference type="InterPro" id="IPR045269">
    <property type="entry name" value="Atg1-like"/>
</dbReference>
<feature type="region of interest" description="Disordered" evidence="4">
    <location>
        <begin position="493"/>
        <end position="673"/>
    </location>
</feature>
<feature type="domain" description="Protein kinase" evidence="5">
    <location>
        <begin position="162"/>
        <end position="450"/>
    </location>
</feature>